<dbReference type="SUPFAM" id="SSF103473">
    <property type="entry name" value="MFS general substrate transporter"/>
    <property type="match status" value="1"/>
</dbReference>
<feature type="transmembrane region" description="Helical" evidence="14">
    <location>
        <begin position="93"/>
        <end position="111"/>
    </location>
</feature>
<evidence type="ECO:0000256" key="11">
    <source>
        <dbReference type="ARBA" id="ARBA00037777"/>
    </source>
</evidence>
<feature type="transmembrane region" description="Helical" evidence="14">
    <location>
        <begin position="249"/>
        <end position="270"/>
    </location>
</feature>
<sequence length="527" mass="56839">MNCILKYSKPFSSSLGCSTLALSSVVSTLGGLVFGYELGIISGALLQLQAEFRLTCVQQEAVVSALLIGALLASLVGGWLIDRYGRRNSILHSNVLILAGSLILVSNSYLALVVGRITVGFAMCISSMSCCIFVSEMVTPKHRGFLVTLYEVGITVGILGAYAINYILSDARQGWKYMFGLAIVPTLAQFVSIWFLPSNAGTPAAGQRAGAQSQRVENSAHVSNILDNPQYSFLHLFQQKDNMRTRTTIALGLVIFQQFTGQPNVLFYSSTIFQSVGFKSNASAVLASLGLGVVKVIATLVSMVFADRVGRRPLLIGGCIVMSVCLMTIGLLSGRSVVNTNTPCNAGDYVNNSTPLSQLTVENQSSFDISVSQRLGLASPAVHNGVVNWIILFCMMAVVSAYSVGFGPMTWLILSEIFPAAVRGRAFAFTNCFNWAANLIVTFSFLNVINVIGLSGTFLSYGLIGVGAVVFFYFMLPETKGKSLEQIDRELCLKRVHNSEECCNILSRRITSPGYQRVHIVSSATQC</sequence>
<feature type="transmembrane region" description="Helical" evidence="14">
    <location>
        <begin position="426"/>
        <end position="446"/>
    </location>
</feature>
<feature type="transmembrane region" description="Helical" evidence="14">
    <location>
        <begin position="174"/>
        <end position="196"/>
    </location>
</feature>
<evidence type="ECO:0000256" key="4">
    <source>
        <dbReference type="ARBA" id="ARBA00007004"/>
    </source>
</evidence>
<comment type="subcellular location">
    <subcellularLocation>
        <location evidence="3">Cytoplasm</location>
        <location evidence="3">Perinuclear region</location>
    </subcellularLocation>
    <subcellularLocation>
        <location evidence="2">Endomembrane system</location>
        <topology evidence="2">Multi-pass membrane protein</topology>
    </subcellularLocation>
</comment>
<evidence type="ECO:0000259" key="15">
    <source>
        <dbReference type="PROSITE" id="PS50850"/>
    </source>
</evidence>
<evidence type="ECO:0000256" key="3">
    <source>
        <dbReference type="ARBA" id="ARBA00004556"/>
    </source>
</evidence>
<dbReference type="Pfam" id="PF00083">
    <property type="entry name" value="Sugar_tr"/>
    <property type="match status" value="2"/>
</dbReference>
<dbReference type="FunFam" id="1.20.1250.20:FF:000164">
    <property type="entry name" value="solute carrier family 2, facilitated glucose transporter member 10"/>
    <property type="match status" value="1"/>
</dbReference>
<feature type="transmembrane region" description="Helical" evidence="14">
    <location>
        <begin position="117"/>
        <end position="135"/>
    </location>
</feature>
<evidence type="ECO:0000256" key="13">
    <source>
        <dbReference type="ARBA" id="ARBA00042909"/>
    </source>
</evidence>
<comment type="function">
    <text evidence="11">Facilitative glucose transporter required for the development of the cardiovascular system.</text>
</comment>
<protein>
    <recommendedName>
        <fullName evidence="12">Solute carrier family 2, facilitated glucose transporter member 10</fullName>
    </recommendedName>
    <alternativeName>
        <fullName evidence="13">Glucose transporter type 10</fullName>
    </alternativeName>
</protein>
<feature type="transmembrane region" description="Helical" evidence="14">
    <location>
        <begin position="20"/>
        <end position="41"/>
    </location>
</feature>
<dbReference type="InterPro" id="IPR036259">
    <property type="entry name" value="MFS_trans_sf"/>
</dbReference>
<evidence type="ECO:0000256" key="8">
    <source>
        <dbReference type="ARBA" id="ARBA00022692"/>
    </source>
</evidence>
<dbReference type="GO" id="GO:0016020">
    <property type="term" value="C:membrane"/>
    <property type="evidence" value="ECO:0007669"/>
    <property type="project" value="InterPro"/>
</dbReference>
<dbReference type="PROSITE" id="PS00216">
    <property type="entry name" value="SUGAR_TRANSPORT_1"/>
    <property type="match status" value="2"/>
</dbReference>
<keyword evidence="9 14" id="KW-1133">Transmembrane helix</keyword>
<organism evidence="16 17">
    <name type="scientific">Oncorhynchus mykiss</name>
    <name type="common">Rainbow trout</name>
    <name type="synonym">Salmo gairdneri</name>
    <dbReference type="NCBI Taxonomy" id="8022"/>
    <lineage>
        <taxon>Eukaryota</taxon>
        <taxon>Metazoa</taxon>
        <taxon>Chordata</taxon>
        <taxon>Craniata</taxon>
        <taxon>Vertebrata</taxon>
        <taxon>Euteleostomi</taxon>
        <taxon>Actinopterygii</taxon>
        <taxon>Neopterygii</taxon>
        <taxon>Teleostei</taxon>
        <taxon>Protacanthopterygii</taxon>
        <taxon>Salmoniformes</taxon>
        <taxon>Salmonidae</taxon>
        <taxon>Salmoninae</taxon>
        <taxon>Oncorhynchus</taxon>
    </lineage>
</organism>
<dbReference type="InterPro" id="IPR050820">
    <property type="entry name" value="MFS_Sugar_Transporter"/>
</dbReference>
<dbReference type="InterPro" id="IPR005828">
    <property type="entry name" value="MFS_sugar_transport-like"/>
</dbReference>
<keyword evidence="6" id="KW-0963">Cytoplasm</keyword>
<dbReference type="PANTHER" id="PTHR48023">
    <property type="entry name" value="D-XYLOSE-PROTON SYMPORTER-LIKE 2"/>
    <property type="match status" value="1"/>
</dbReference>
<dbReference type="Proteomes" id="UP000193380">
    <property type="component" value="Unassembled WGS sequence"/>
</dbReference>
<reference evidence="16" key="1">
    <citation type="journal article" date="2014" name="Nat. Commun.">
        <title>The rainbow trout genome provides novel insights into evolution after whole-genome duplication in vertebrates.</title>
        <authorList>
            <person name="Berthelot C."/>
            <person name="Brunet F."/>
            <person name="Chalopin D."/>
            <person name="Juanchich A."/>
            <person name="Bernard M."/>
            <person name="Noel B."/>
            <person name="Bento P."/>
            <person name="Da Silva C."/>
            <person name="Labadie K."/>
            <person name="Alberti A."/>
            <person name="Aury J.M."/>
            <person name="Louis A."/>
            <person name="Dehais P."/>
            <person name="Bardou P."/>
            <person name="Montfort J."/>
            <person name="Klopp C."/>
            <person name="Cabau C."/>
            <person name="Gaspin C."/>
            <person name="Thorgaard G.H."/>
            <person name="Boussaha M."/>
            <person name="Quillet E."/>
            <person name="Guyomard R."/>
            <person name="Galiana D."/>
            <person name="Bobe J."/>
            <person name="Volff J.N."/>
            <person name="Genet C."/>
            <person name="Wincker P."/>
            <person name="Jaillon O."/>
            <person name="Roest Crollius H."/>
            <person name="Guiguen Y."/>
        </authorList>
    </citation>
    <scope>NUCLEOTIDE SEQUENCE [LARGE SCALE GENOMIC DNA]</scope>
</reference>
<name>A0A060W8E4_ONCMY</name>
<evidence type="ECO:0000313" key="16">
    <source>
        <dbReference type="EMBL" id="CDQ63392.1"/>
    </source>
</evidence>
<evidence type="ECO:0000256" key="6">
    <source>
        <dbReference type="ARBA" id="ARBA00022490"/>
    </source>
</evidence>
<feature type="transmembrane region" description="Helical" evidence="14">
    <location>
        <begin position="282"/>
        <end position="306"/>
    </location>
</feature>
<accession>A0A060W8E4</accession>
<feature type="transmembrane region" description="Helical" evidence="14">
    <location>
        <begin position="313"/>
        <end position="333"/>
    </location>
</feature>
<evidence type="ECO:0000256" key="1">
    <source>
        <dbReference type="ARBA" id="ARBA00000618"/>
    </source>
</evidence>
<comment type="similarity">
    <text evidence="4">Belongs to the major facilitator superfamily. Sugar transporter (TC 2.A.1.1) family. Glucose transporter subfamily.</text>
</comment>
<keyword evidence="10 14" id="KW-0472">Membrane</keyword>
<keyword evidence="5" id="KW-0813">Transport</keyword>
<dbReference type="GO" id="GO:0055056">
    <property type="term" value="F:D-glucose transmembrane transporter activity"/>
    <property type="evidence" value="ECO:0007669"/>
    <property type="project" value="TreeGrafter"/>
</dbReference>
<dbReference type="GO" id="GO:0072359">
    <property type="term" value="P:circulatory system development"/>
    <property type="evidence" value="ECO:0007669"/>
    <property type="project" value="TreeGrafter"/>
</dbReference>
<dbReference type="AlphaFoldDB" id="A0A060W8E4"/>
<proteinExistence type="inferred from homology"/>
<feature type="transmembrane region" description="Helical" evidence="14">
    <location>
        <begin position="389"/>
        <end position="414"/>
    </location>
</feature>
<reference evidence="16" key="2">
    <citation type="submission" date="2014-03" db="EMBL/GenBank/DDBJ databases">
        <authorList>
            <person name="Genoscope - CEA"/>
        </authorList>
    </citation>
    <scope>NUCLEOTIDE SEQUENCE</scope>
</reference>
<evidence type="ECO:0000256" key="7">
    <source>
        <dbReference type="ARBA" id="ARBA00022597"/>
    </source>
</evidence>
<dbReference type="EMBL" id="FR904440">
    <property type="protein sequence ID" value="CDQ63392.1"/>
    <property type="molecule type" value="Genomic_DNA"/>
</dbReference>
<dbReference type="PRINTS" id="PR00171">
    <property type="entry name" value="SUGRTRNSPORT"/>
</dbReference>
<dbReference type="PROSITE" id="PS50850">
    <property type="entry name" value="MFS"/>
    <property type="match status" value="1"/>
</dbReference>
<feature type="transmembrane region" description="Helical" evidence="14">
    <location>
        <begin position="147"/>
        <end position="168"/>
    </location>
</feature>
<dbReference type="GO" id="GO:1904659">
    <property type="term" value="P:D-glucose transmembrane transport"/>
    <property type="evidence" value="ECO:0007669"/>
    <property type="project" value="TreeGrafter"/>
</dbReference>
<feature type="domain" description="Major facilitator superfamily (MFS) profile" evidence="15">
    <location>
        <begin position="23"/>
        <end position="480"/>
    </location>
</feature>
<evidence type="ECO:0000256" key="12">
    <source>
        <dbReference type="ARBA" id="ARBA00039240"/>
    </source>
</evidence>
<evidence type="ECO:0000256" key="14">
    <source>
        <dbReference type="SAM" id="Phobius"/>
    </source>
</evidence>
<dbReference type="FunFam" id="1.20.1250.20:FF:000208">
    <property type="entry name" value="solute carrier family 2, facilitated glucose transporter member 10"/>
    <property type="match status" value="1"/>
</dbReference>
<dbReference type="STRING" id="8022.A0A060W8E4"/>
<gene>
    <name evidence="16" type="ORF">GSONMT00069109001</name>
</gene>
<keyword evidence="8 14" id="KW-0812">Transmembrane</keyword>
<dbReference type="InterPro" id="IPR005829">
    <property type="entry name" value="Sugar_transporter_CS"/>
</dbReference>
<comment type="catalytic activity">
    <reaction evidence="1">
        <text>D-glucose(out) = D-glucose(in)</text>
        <dbReference type="Rhea" id="RHEA:60376"/>
        <dbReference type="ChEBI" id="CHEBI:4167"/>
    </reaction>
</comment>
<feature type="transmembrane region" description="Helical" evidence="14">
    <location>
        <begin position="61"/>
        <end position="81"/>
    </location>
</feature>
<dbReference type="PaxDb" id="8022-A0A060W8E4"/>
<dbReference type="GO" id="GO:0012505">
    <property type="term" value="C:endomembrane system"/>
    <property type="evidence" value="ECO:0007669"/>
    <property type="project" value="UniProtKB-SubCell"/>
</dbReference>
<evidence type="ECO:0000256" key="5">
    <source>
        <dbReference type="ARBA" id="ARBA00022448"/>
    </source>
</evidence>
<dbReference type="InterPro" id="IPR003663">
    <property type="entry name" value="Sugar/inositol_transpt"/>
</dbReference>
<dbReference type="PANTHER" id="PTHR48023:SF7">
    <property type="entry name" value="SOLUTE CARRIER FAMILY 2, FACILITATED GLUCOSE TRANSPORTER MEMBER 10"/>
    <property type="match status" value="1"/>
</dbReference>
<dbReference type="InterPro" id="IPR020846">
    <property type="entry name" value="MFS_dom"/>
</dbReference>
<feature type="transmembrane region" description="Helical" evidence="14">
    <location>
        <begin position="458"/>
        <end position="476"/>
    </location>
</feature>
<dbReference type="GO" id="GO:0048471">
    <property type="term" value="C:perinuclear region of cytoplasm"/>
    <property type="evidence" value="ECO:0007669"/>
    <property type="project" value="UniProtKB-SubCell"/>
</dbReference>
<evidence type="ECO:0000313" key="17">
    <source>
        <dbReference type="Proteomes" id="UP000193380"/>
    </source>
</evidence>
<evidence type="ECO:0000256" key="2">
    <source>
        <dbReference type="ARBA" id="ARBA00004127"/>
    </source>
</evidence>
<evidence type="ECO:0000256" key="10">
    <source>
        <dbReference type="ARBA" id="ARBA00023136"/>
    </source>
</evidence>
<evidence type="ECO:0000256" key="9">
    <source>
        <dbReference type="ARBA" id="ARBA00022989"/>
    </source>
</evidence>
<keyword evidence="7" id="KW-0762">Sugar transport</keyword>
<dbReference type="Gene3D" id="1.20.1250.20">
    <property type="entry name" value="MFS general substrate transporter like domains"/>
    <property type="match status" value="2"/>
</dbReference>